<dbReference type="SUPFAM" id="SSF50978">
    <property type="entry name" value="WD40 repeat-like"/>
    <property type="match status" value="1"/>
</dbReference>
<evidence type="ECO:0000256" key="2">
    <source>
        <dbReference type="ARBA" id="ARBA00022723"/>
    </source>
</evidence>
<dbReference type="Gene3D" id="2.130.10.10">
    <property type="entry name" value="YVTN repeat-like/Quinoprotein amine dehydrogenase"/>
    <property type="match status" value="2"/>
</dbReference>
<evidence type="ECO:0000256" key="3">
    <source>
        <dbReference type="ARBA" id="ARBA00022737"/>
    </source>
</evidence>
<dbReference type="PRINTS" id="PR00320">
    <property type="entry name" value="GPROTEINBRPT"/>
</dbReference>
<sequence>MASEISNEIDVNPDLPTKFINLPSPHLKCPICGGLYKDPVINIKCGHTFCRICAFSTTRCPIDESHCDTNQIVVNRLVVGQIEDLQIYCRHGLAKNKTGEWDLALDSCSEIISYGRRSEHEGNCLFALVKCPYSERCAQMRKKDLEQHKKYCDQIQCKFLKQGCTCRGTLKKIEEHSKICPYQSGTVNNGHLAVKVAEQALAIQTLQDENMLLTKRVGELEESRTHMKAQMDKQGSLIKELQQKMESLLSRIELVPSSVSRRPLSASQICLAEGGANSCRRSSVSSQRSTSPGHTNERWEMPFQFKCIGTLRGHKDVVWALSTKKGHLYSAGADGIIKIWSLEQLAKGCVGNITAHKGVIHCLATWENTLLSAGADKSILLWNLGNCQQISAVHDAHDNIICSMVVCNDLLFTSSFGVIKVWDLKTMHLKTSLQSEKHWVRALACSRAKDKLYSGSHNAVNVWDIKDKFNKVGSIKHEGGSIYSLAVSKTYIFAGNSGNYDQSIQVFRVDTHEFVMNFCSHLGTVTHLIVSPSGQFLISGSHDSTIQFWNLESMLPYQNLSRHQGSVNTLTLHGDFLLSGSEDHEIKVFRYFRMQ</sequence>
<dbReference type="GO" id="GO:0008270">
    <property type="term" value="F:zinc ion binding"/>
    <property type="evidence" value="ECO:0007669"/>
    <property type="project" value="UniProtKB-KW"/>
</dbReference>
<dbReference type="SMART" id="SM00184">
    <property type="entry name" value="RING"/>
    <property type="match status" value="1"/>
</dbReference>
<protein>
    <submittedName>
        <fullName evidence="10">E3 ubiquitin-protein ligase traf7-like</fullName>
    </submittedName>
</protein>
<dbReference type="AlphaFoldDB" id="A0AAV3Z5H2"/>
<dbReference type="PROSITE" id="PS00678">
    <property type="entry name" value="WD_REPEATS_1"/>
    <property type="match status" value="2"/>
</dbReference>
<evidence type="ECO:0000313" key="11">
    <source>
        <dbReference type="Proteomes" id="UP000735302"/>
    </source>
</evidence>
<feature type="repeat" description="WD" evidence="7">
    <location>
        <begin position="353"/>
        <end position="392"/>
    </location>
</feature>
<dbReference type="SUPFAM" id="SSF49599">
    <property type="entry name" value="TRAF domain-like"/>
    <property type="match status" value="1"/>
</dbReference>
<dbReference type="PANTHER" id="PTHR19848">
    <property type="entry name" value="WD40 REPEAT PROTEIN"/>
    <property type="match status" value="1"/>
</dbReference>
<dbReference type="Pfam" id="PF00400">
    <property type="entry name" value="WD40"/>
    <property type="match status" value="4"/>
</dbReference>
<dbReference type="SUPFAM" id="SSF57850">
    <property type="entry name" value="RING/U-box"/>
    <property type="match status" value="1"/>
</dbReference>
<dbReference type="EMBL" id="BLXT01001968">
    <property type="protein sequence ID" value="GFN89814.1"/>
    <property type="molecule type" value="Genomic_DNA"/>
</dbReference>
<dbReference type="Gene3D" id="3.30.40.10">
    <property type="entry name" value="Zinc/RING finger domain, C3HC4 (zinc finger)"/>
    <property type="match status" value="2"/>
</dbReference>
<dbReference type="Proteomes" id="UP000735302">
    <property type="component" value="Unassembled WGS sequence"/>
</dbReference>
<evidence type="ECO:0000256" key="8">
    <source>
        <dbReference type="SAM" id="Coils"/>
    </source>
</evidence>
<keyword evidence="5" id="KW-0862">Zinc</keyword>
<dbReference type="PROSITE" id="PS50294">
    <property type="entry name" value="WD_REPEATS_REGION"/>
    <property type="match status" value="2"/>
</dbReference>
<dbReference type="PROSITE" id="PS50082">
    <property type="entry name" value="WD_REPEATS_2"/>
    <property type="match status" value="4"/>
</dbReference>
<feature type="domain" description="RING-type" evidence="9">
    <location>
        <begin position="29"/>
        <end position="64"/>
    </location>
</feature>
<feature type="repeat" description="WD" evidence="7">
    <location>
        <begin position="560"/>
        <end position="595"/>
    </location>
</feature>
<dbReference type="PROSITE" id="PS50089">
    <property type="entry name" value="ZF_RING_2"/>
    <property type="match status" value="1"/>
</dbReference>
<evidence type="ECO:0000256" key="1">
    <source>
        <dbReference type="ARBA" id="ARBA00022574"/>
    </source>
</evidence>
<name>A0AAV3Z5H2_9GAST</name>
<keyword evidence="2" id="KW-0479">Metal-binding</keyword>
<dbReference type="InterPro" id="IPR013083">
    <property type="entry name" value="Znf_RING/FYVE/PHD"/>
</dbReference>
<feature type="repeat" description="WD" evidence="7">
    <location>
        <begin position="518"/>
        <end position="553"/>
    </location>
</feature>
<dbReference type="GO" id="GO:0000027">
    <property type="term" value="P:ribosomal large subunit assembly"/>
    <property type="evidence" value="ECO:0007669"/>
    <property type="project" value="TreeGrafter"/>
</dbReference>
<evidence type="ECO:0000256" key="7">
    <source>
        <dbReference type="PROSITE-ProRule" id="PRU00221"/>
    </source>
</evidence>
<organism evidence="10 11">
    <name type="scientific">Plakobranchus ocellatus</name>
    <dbReference type="NCBI Taxonomy" id="259542"/>
    <lineage>
        <taxon>Eukaryota</taxon>
        <taxon>Metazoa</taxon>
        <taxon>Spiralia</taxon>
        <taxon>Lophotrochozoa</taxon>
        <taxon>Mollusca</taxon>
        <taxon>Gastropoda</taxon>
        <taxon>Heterobranchia</taxon>
        <taxon>Euthyneura</taxon>
        <taxon>Panpulmonata</taxon>
        <taxon>Sacoglossa</taxon>
        <taxon>Placobranchoidea</taxon>
        <taxon>Plakobranchidae</taxon>
        <taxon>Plakobranchus</taxon>
    </lineage>
</organism>
<keyword evidence="1 7" id="KW-0853">WD repeat</keyword>
<reference evidence="10 11" key="1">
    <citation type="journal article" date="2021" name="Elife">
        <title>Chloroplast acquisition without the gene transfer in kleptoplastic sea slugs, Plakobranchus ocellatus.</title>
        <authorList>
            <person name="Maeda T."/>
            <person name="Takahashi S."/>
            <person name="Yoshida T."/>
            <person name="Shimamura S."/>
            <person name="Takaki Y."/>
            <person name="Nagai Y."/>
            <person name="Toyoda A."/>
            <person name="Suzuki Y."/>
            <person name="Arimoto A."/>
            <person name="Ishii H."/>
            <person name="Satoh N."/>
            <person name="Nishiyama T."/>
            <person name="Hasebe M."/>
            <person name="Maruyama T."/>
            <person name="Minagawa J."/>
            <person name="Obokata J."/>
            <person name="Shigenobu S."/>
        </authorList>
    </citation>
    <scope>NUCLEOTIDE SEQUENCE [LARGE SCALE GENOMIC DNA]</scope>
</reference>
<evidence type="ECO:0000313" key="10">
    <source>
        <dbReference type="EMBL" id="GFN89814.1"/>
    </source>
</evidence>
<dbReference type="SMART" id="SM00320">
    <property type="entry name" value="WD40"/>
    <property type="match status" value="7"/>
</dbReference>
<dbReference type="CDD" id="cd00200">
    <property type="entry name" value="WD40"/>
    <property type="match status" value="1"/>
</dbReference>
<dbReference type="PANTHER" id="PTHR19848:SF6">
    <property type="entry name" value="E3 UBIQUITIN-PROTEIN LIGASE TRAF7"/>
    <property type="match status" value="1"/>
</dbReference>
<feature type="repeat" description="WD" evidence="7">
    <location>
        <begin position="311"/>
        <end position="343"/>
    </location>
</feature>
<dbReference type="InterPro" id="IPR020472">
    <property type="entry name" value="WD40_PAC1"/>
</dbReference>
<keyword evidence="11" id="KW-1185">Reference proteome</keyword>
<feature type="coiled-coil region" evidence="8">
    <location>
        <begin position="203"/>
        <end position="251"/>
    </location>
</feature>
<dbReference type="PROSITE" id="PS00518">
    <property type="entry name" value="ZF_RING_1"/>
    <property type="match status" value="1"/>
</dbReference>
<keyword evidence="8" id="KW-0175">Coiled coil</keyword>
<dbReference type="InterPro" id="IPR001680">
    <property type="entry name" value="WD40_rpt"/>
</dbReference>
<comment type="caution">
    <text evidence="10">The sequence shown here is derived from an EMBL/GenBank/DDBJ whole genome shotgun (WGS) entry which is preliminary data.</text>
</comment>
<dbReference type="GO" id="GO:0007219">
    <property type="term" value="P:Notch signaling pathway"/>
    <property type="evidence" value="ECO:0007669"/>
    <property type="project" value="TreeGrafter"/>
</dbReference>
<proteinExistence type="predicted"/>
<dbReference type="InterPro" id="IPR019775">
    <property type="entry name" value="WD40_repeat_CS"/>
</dbReference>
<evidence type="ECO:0000256" key="4">
    <source>
        <dbReference type="ARBA" id="ARBA00022771"/>
    </source>
</evidence>
<dbReference type="GO" id="GO:0005730">
    <property type="term" value="C:nucleolus"/>
    <property type="evidence" value="ECO:0007669"/>
    <property type="project" value="TreeGrafter"/>
</dbReference>
<dbReference type="Pfam" id="PF13923">
    <property type="entry name" value="zf-C3HC4_2"/>
    <property type="match status" value="1"/>
</dbReference>
<dbReference type="InterPro" id="IPR001841">
    <property type="entry name" value="Znf_RING"/>
</dbReference>
<keyword evidence="4 6" id="KW-0863">Zinc-finger</keyword>
<gene>
    <name evidence="10" type="ORF">PoB_001632000</name>
</gene>
<dbReference type="InterPro" id="IPR015943">
    <property type="entry name" value="WD40/YVTN_repeat-like_dom_sf"/>
</dbReference>
<evidence type="ECO:0000259" key="9">
    <source>
        <dbReference type="PROSITE" id="PS50089"/>
    </source>
</evidence>
<accession>A0AAV3Z5H2</accession>
<dbReference type="InterPro" id="IPR036322">
    <property type="entry name" value="WD40_repeat_dom_sf"/>
</dbReference>
<evidence type="ECO:0000256" key="5">
    <source>
        <dbReference type="ARBA" id="ARBA00022833"/>
    </source>
</evidence>
<keyword evidence="3" id="KW-0677">Repeat</keyword>
<evidence type="ECO:0000256" key="6">
    <source>
        <dbReference type="PROSITE-ProRule" id="PRU00175"/>
    </source>
</evidence>
<dbReference type="InterPro" id="IPR017907">
    <property type="entry name" value="Znf_RING_CS"/>
</dbReference>